<evidence type="ECO:0000256" key="1">
    <source>
        <dbReference type="ARBA" id="ARBA00001946"/>
    </source>
</evidence>
<reference evidence="13" key="1">
    <citation type="submission" date="2016-10" db="EMBL/GenBank/DDBJ databases">
        <authorList>
            <person name="Wegmann U."/>
        </authorList>
    </citation>
    <scope>NUCLEOTIDE SEQUENCE [LARGE SCALE GENOMIC DNA]</scope>
</reference>
<dbReference type="KEGG" id="dpg:DESPIGER_0691"/>
<dbReference type="PROSITE" id="PS51706">
    <property type="entry name" value="G_ENGB"/>
    <property type="match status" value="1"/>
</dbReference>
<organism evidence="12 13">
    <name type="scientific">Desulfovibrio piger</name>
    <dbReference type="NCBI Taxonomy" id="901"/>
    <lineage>
        <taxon>Bacteria</taxon>
        <taxon>Pseudomonadati</taxon>
        <taxon>Thermodesulfobacteriota</taxon>
        <taxon>Desulfovibrionia</taxon>
        <taxon>Desulfovibrionales</taxon>
        <taxon>Desulfovibrionaceae</taxon>
        <taxon>Desulfovibrio</taxon>
    </lineage>
</organism>
<dbReference type="GO" id="GO:0046872">
    <property type="term" value="F:metal ion binding"/>
    <property type="evidence" value="ECO:0007669"/>
    <property type="project" value="UniProtKB-KW"/>
</dbReference>
<evidence type="ECO:0000313" key="13">
    <source>
        <dbReference type="Proteomes" id="UP000186323"/>
    </source>
</evidence>
<evidence type="ECO:0000256" key="7">
    <source>
        <dbReference type="ARBA" id="ARBA00023134"/>
    </source>
</evidence>
<comment type="cofactor">
    <cofactor evidence="1">
        <name>Mg(2+)</name>
        <dbReference type="ChEBI" id="CHEBI:18420"/>
    </cofactor>
</comment>
<evidence type="ECO:0000256" key="3">
    <source>
        <dbReference type="ARBA" id="ARBA00022618"/>
    </source>
</evidence>
<comment type="function">
    <text evidence="10">Necessary for normal cell division and for the maintenance of normal septation.</text>
</comment>
<accession>A0A1K1LCY3</accession>
<proteinExistence type="inferred from homology"/>
<evidence type="ECO:0000256" key="10">
    <source>
        <dbReference type="HAMAP-Rule" id="MF_00321"/>
    </source>
</evidence>
<protein>
    <recommendedName>
        <fullName evidence="10">Probable GTP-binding protein EngB</fullName>
    </recommendedName>
</protein>
<sequence>MPTLTLESTVYTLQQLLDVPEAQVALAGRSNVGKSSLINALAVRKKLAKVSATPGKTRSINFYRVQPHNFFLVDLPGYGYARASHSERRSWATLLEKYLSTCKNLRALALLLDSRLPPQKLDLDLAGFARSCGLPLLPILTKADKCNQRERAARQAEWGEIVGVKPVITSSSKRMGMDALWQRLIEASGCAPVILEEEPAQPVTASLAEALARTTAGTEEKA</sequence>
<keyword evidence="9 10" id="KW-0131">Cell cycle</keyword>
<dbReference type="PANTHER" id="PTHR11649">
    <property type="entry name" value="MSS1/TRME-RELATED GTP-BINDING PROTEIN"/>
    <property type="match status" value="1"/>
</dbReference>
<dbReference type="InterPro" id="IPR027417">
    <property type="entry name" value="P-loop_NTPase"/>
</dbReference>
<name>A0A1K1LCY3_9BACT</name>
<comment type="similarity">
    <text evidence="2 10">Belongs to the TRAFAC class TrmE-Era-EngA-EngB-Septin-like GTPase superfamily. EngB GTPase family.</text>
</comment>
<dbReference type="InterPro" id="IPR030393">
    <property type="entry name" value="G_ENGB_dom"/>
</dbReference>
<evidence type="ECO:0000256" key="2">
    <source>
        <dbReference type="ARBA" id="ARBA00009638"/>
    </source>
</evidence>
<dbReference type="Proteomes" id="UP000186323">
    <property type="component" value="Chromosome I"/>
</dbReference>
<dbReference type="CDD" id="cd01876">
    <property type="entry name" value="YihA_EngB"/>
    <property type="match status" value="1"/>
</dbReference>
<evidence type="ECO:0000259" key="11">
    <source>
        <dbReference type="PROSITE" id="PS51706"/>
    </source>
</evidence>
<dbReference type="GO" id="GO:0005525">
    <property type="term" value="F:GTP binding"/>
    <property type="evidence" value="ECO:0007669"/>
    <property type="project" value="UniProtKB-UniRule"/>
</dbReference>
<dbReference type="Pfam" id="PF01926">
    <property type="entry name" value="MMR_HSR1"/>
    <property type="match status" value="1"/>
</dbReference>
<evidence type="ECO:0000313" key="12">
    <source>
        <dbReference type="EMBL" id="SFV72571.1"/>
    </source>
</evidence>
<keyword evidence="3 10" id="KW-0132">Cell division</keyword>
<dbReference type="GO" id="GO:0005829">
    <property type="term" value="C:cytosol"/>
    <property type="evidence" value="ECO:0007669"/>
    <property type="project" value="TreeGrafter"/>
</dbReference>
<dbReference type="InterPro" id="IPR019987">
    <property type="entry name" value="GTP-bd_ribosome_bio_YsxC"/>
</dbReference>
<keyword evidence="7 10" id="KW-0342">GTP-binding</keyword>
<dbReference type="SUPFAM" id="SSF52540">
    <property type="entry name" value="P-loop containing nucleoside triphosphate hydrolases"/>
    <property type="match status" value="1"/>
</dbReference>
<dbReference type="OrthoDB" id="9804921at2"/>
<dbReference type="EMBL" id="LT630450">
    <property type="protein sequence ID" value="SFV72571.1"/>
    <property type="molecule type" value="Genomic_DNA"/>
</dbReference>
<dbReference type="GO" id="GO:0000917">
    <property type="term" value="P:division septum assembly"/>
    <property type="evidence" value="ECO:0007669"/>
    <property type="project" value="UniProtKB-KW"/>
</dbReference>
<gene>
    <name evidence="10" type="primary">engB</name>
    <name evidence="12" type="ORF">DESPIGER_0691</name>
</gene>
<dbReference type="NCBIfam" id="TIGR03598">
    <property type="entry name" value="GTPase_YsxC"/>
    <property type="match status" value="1"/>
</dbReference>
<evidence type="ECO:0000256" key="9">
    <source>
        <dbReference type="ARBA" id="ARBA00023306"/>
    </source>
</evidence>
<dbReference type="HAMAP" id="MF_00321">
    <property type="entry name" value="GTPase_EngB"/>
    <property type="match status" value="1"/>
</dbReference>
<keyword evidence="13" id="KW-1185">Reference proteome</keyword>
<keyword evidence="8 10" id="KW-0717">Septation</keyword>
<dbReference type="PANTHER" id="PTHR11649:SF13">
    <property type="entry name" value="ENGB-TYPE G DOMAIN-CONTAINING PROTEIN"/>
    <property type="match status" value="1"/>
</dbReference>
<dbReference type="InterPro" id="IPR006073">
    <property type="entry name" value="GTP-bd"/>
</dbReference>
<dbReference type="Gene3D" id="3.40.50.300">
    <property type="entry name" value="P-loop containing nucleotide triphosphate hydrolases"/>
    <property type="match status" value="1"/>
</dbReference>
<dbReference type="RefSeq" id="WP_072333114.1">
    <property type="nucleotide sequence ID" value="NZ_DBGALU010000064.1"/>
</dbReference>
<evidence type="ECO:0000256" key="4">
    <source>
        <dbReference type="ARBA" id="ARBA00022723"/>
    </source>
</evidence>
<keyword evidence="4" id="KW-0479">Metal-binding</keyword>
<keyword evidence="5 10" id="KW-0547">Nucleotide-binding</keyword>
<feature type="domain" description="EngB-type G" evidence="11">
    <location>
        <begin position="20"/>
        <end position="190"/>
    </location>
</feature>
<evidence type="ECO:0000256" key="6">
    <source>
        <dbReference type="ARBA" id="ARBA00022842"/>
    </source>
</evidence>
<keyword evidence="6" id="KW-0460">Magnesium</keyword>
<evidence type="ECO:0000256" key="8">
    <source>
        <dbReference type="ARBA" id="ARBA00023210"/>
    </source>
</evidence>
<dbReference type="AlphaFoldDB" id="A0A1K1LCY3"/>
<evidence type="ECO:0000256" key="5">
    <source>
        <dbReference type="ARBA" id="ARBA00022741"/>
    </source>
</evidence>